<keyword evidence="3" id="KW-1185">Reference proteome</keyword>
<organism evidence="2 3">
    <name type="scientific">Phyllosticta citrichinensis</name>
    <dbReference type="NCBI Taxonomy" id="1130410"/>
    <lineage>
        <taxon>Eukaryota</taxon>
        <taxon>Fungi</taxon>
        <taxon>Dikarya</taxon>
        <taxon>Ascomycota</taxon>
        <taxon>Pezizomycotina</taxon>
        <taxon>Dothideomycetes</taxon>
        <taxon>Dothideomycetes incertae sedis</taxon>
        <taxon>Botryosphaeriales</taxon>
        <taxon>Phyllostictaceae</taxon>
        <taxon>Phyllosticta</taxon>
    </lineage>
</organism>
<proteinExistence type="predicted"/>
<accession>A0ABR1XT96</accession>
<evidence type="ECO:0000313" key="3">
    <source>
        <dbReference type="Proteomes" id="UP001456524"/>
    </source>
</evidence>
<comment type="caution">
    <text evidence="2">The sequence shown here is derived from an EMBL/GenBank/DDBJ whole genome shotgun (WGS) entry which is preliminary data.</text>
</comment>
<feature type="compositionally biased region" description="Low complexity" evidence="1">
    <location>
        <begin position="193"/>
        <end position="202"/>
    </location>
</feature>
<sequence>MKSTSTPHQSWRRDRPTLQAPLAPSERDAEEAQSEQSLATQTPTTPTALARTPPRGPVVNTASTLAACQPAPLGAMDRQGTSPAKDTTTSRHRRRRRCSTCQKEHHQACPPLPPSIPWDCHRGTGSMALVNEQELIICLICLIASRARARSRPMSEARSAPHCTAQPTPQPRLGGIFRAWARRHGRRHDRRPSSSSELQLLRQRPTSLDAPCHVRSAD</sequence>
<gene>
    <name evidence="2" type="ORF">IWX90DRAFT_432809</name>
</gene>
<protein>
    <submittedName>
        <fullName evidence="2">Uncharacterized protein</fullName>
    </submittedName>
</protein>
<feature type="region of interest" description="Disordered" evidence="1">
    <location>
        <begin position="183"/>
        <end position="202"/>
    </location>
</feature>
<reference evidence="2 3" key="1">
    <citation type="journal article" date="2022" name="G3 (Bethesda)">
        <title>Enemy or ally: a genomic approach to elucidate the lifestyle of Phyllosticta citrichinaensis.</title>
        <authorList>
            <person name="Buijs V.A."/>
            <person name="Groenewald J.Z."/>
            <person name="Haridas S."/>
            <person name="LaButti K.M."/>
            <person name="Lipzen A."/>
            <person name="Martin F.M."/>
            <person name="Barry K."/>
            <person name="Grigoriev I.V."/>
            <person name="Crous P.W."/>
            <person name="Seidl M.F."/>
        </authorList>
    </citation>
    <scope>NUCLEOTIDE SEQUENCE [LARGE SCALE GENOMIC DNA]</scope>
    <source>
        <strain evidence="2 3">CBS 129764</strain>
    </source>
</reference>
<evidence type="ECO:0000256" key="1">
    <source>
        <dbReference type="SAM" id="MobiDB-lite"/>
    </source>
</evidence>
<feature type="compositionally biased region" description="Low complexity" evidence="1">
    <location>
        <begin position="38"/>
        <end position="53"/>
    </location>
</feature>
<feature type="region of interest" description="Disordered" evidence="1">
    <location>
        <begin position="1"/>
        <end position="96"/>
    </location>
</feature>
<dbReference type="EMBL" id="JBBWUH010000005">
    <property type="protein sequence ID" value="KAK8166433.1"/>
    <property type="molecule type" value="Genomic_DNA"/>
</dbReference>
<dbReference type="Proteomes" id="UP001456524">
    <property type="component" value="Unassembled WGS sequence"/>
</dbReference>
<name>A0ABR1XT96_9PEZI</name>
<evidence type="ECO:0000313" key="2">
    <source>
        <dbReference type="EMBL" id="KAK8166433.1"/>
    </source>
</evidence>